<feature type="signal peptide" evidence="1">
    <location>
        <begin position="1"/>
        <end position="17"/>
    </location>
</feature>
<evidence type="ECO:0000256" key="1">
    <source>
        <dbReference type="SAM" id="SignalP"/>
    </source>
</evidence>
<dbReference type="PANTHER" id="PTHR11008:SF41">
    <property type="entry name" value="RE70318P"/>
    <property type="match status" value="1"/>
</dbReference>
<dbReference type="OrthoDB" id="8185902at2759"/>
<feature type="chain" id="PRO_5027120759" evidence="1">
    <location>
        <begin position="18"/>
        <end position="243"/>
    </location>
</feature>
<dbReference type="Gene3D" id="3.15.10.30">
    <property type="entry name" value="Haemolymph juvenile hormone binding protein"/>
    <property type="match status" value="1"/>
</dbReference>
<evidence type="ECO:0000313" key="3">
    <source>
        <dbReference type="RefSeq" id="XP_024877742.1"/>
    </source>
</evidence>
<dbReference type="GeneID" id="112458371"/>
<accession>A0A6J1Q6A3</accession>
<dbReference type="SMART" id="SM00700">
    <property type="entry name" value="JHBP"/>
    <property type="match status" value="1"/>
</dbReference>
<dbReference type="Pfam" id="PF06585">
    <property type="entry name" value="JHBP"/>
    <property type="match status" value="1"/>
</dbReference>
<name>A0A6J1Q6A3_9HYME</name>
<reference evidence="3" key="1">
    <citation type="submission" date="2025-08" db="UniProtKB">
        <authorList>
            <consortium name="RefSeq"/>
        </authorList>
    </citation>
    <scope>IDENTIFICATION</scope>
    <source>
        <tissue evidence="3">Whole body</tissue>
    </source>
</reference>
<sequence length="243" mass="27841">MFAAAFALVLITVHVAAEVPSYIHICGRRDPEIEQCILNNINNLKIKICKGIPELDIPSNDPFIIEKLVFAETPEIKLYIRNTQITGFCEFNITHFRADIDTLHYDVELIFDQIRANTTYDVDIRLLVPIAHKGPLYITTDNIGAKVSLDFEIVTRNGKRYTYLAKMKLNLDIKNYDAEYSVEGDQFGQLQKIIHNFIGQNQEEIIKSLKPALEEQISKRIISIANGIVKHFTYEELFPEQIA</sequence>
<gene>
    <name evidence="3" type="primary">LOC112458371</name>
</gene>
<evidence type="ECO:0000313" key="2">
    <source>
        <dbReference type="Proteomes" id="UP000504618"/>
    </source>
</evidence>
<dbReference type="GO" id="GO:0005615">
    <property type="term" value="C:extracellular space"/>
    <property type="evidence" value="ECO:0007669"/>
    <property type="project" value="TreeGrafter"/>
</dbReference>
<keyword evidence="2" id="KW-1185">Reference proteome</keyword>
<dbReference type="Proteomes" id="UP000504618">
    <property type="component" value="Unplaced"/>
</dbReference>
<dbReference type="AlphaFoldDB" id="A0A6J1Q6A3"/>
<dbReference type="InterPro" id="IPR038606">
    <property type="entry name" value="To_sf"/>
</dbReference>
<protein>
    <submittedName>
        <fullName evidence="3">Uncharacterized protein LOC112458371</fullName>
    </submittedName>
</protein>
<organism evidence="2 3">
    <name type="scientific">Temnothorax curvispinosus</name>
    <dbReference type="NCBI Taxonomy" id="300111"/>
    <lineage>
        <taxon>Eukaryota</taxon>
        <taxon>Metazoa</taxon>
        <taxon>Ecdysozoa</taxon>
        <taxon>Arthropoda</taxon>
        <taxon>Hexapoda</taxon>
        <taxon>Insecta</taxon>
        <taxon>Pterygota</taxon>
        <taxon>Neoptera</taxon>
        <taxon>Endopterygota</taxon>
        <taxon>Hymenoptera</taxon>
        <taxon>Apocrita</taxon>
        <taxon>Aculeata</taxon>
        <taxon>Formicoidea</taxon>
        <taxon>Formicidae</taxon>
        <taxon>Myrmicinae</taxon>
        <taxon>Temnothorax</taxon>
    </lineage>
</organism>
<dbReference type="RefSeq" id="XP_024877742.1">
    <property type="nucleotide sequence ID" value="XM_025021974.1"/>
</dbReference>
<keyword evidence="1" id="KW-0732">Signal</keyword>
<proteinExistence type="predicted"/>
<dbReference type="InterPro" id="IPR010562">
    <property type="entry name" value="Haemolymph_juvenile_hormone-bd"/>
</dbReference>
<dbReference type="PANTHER" id="PTHR11008">
    <property type="entry name" value="PROTEIN TAKEOUT-LIKE PROTEIN"/>
    <property type="match status" value="1"/>
</dbReference>